<dbReference type="CDD" id="cd01948">
    <property type="entry name" value="EAL"/>
    <property type="match status" value="1"/>
</dbReference>
<dbReference type="RefSeq" id="WP_286304223.1">
    <property type="nucleotide sequence ID" value="NZ_AP027741.1"/>
</dbReference>
<accession>A0ABN0U181</accession>
<dbReference type="SUPFAM" id="SSF103190">
    <property type="entry name" value="Sensory domain-like"/>
    <property type="match status" value="1"/>
</dbReference>
<dbReference type="InterPro" id="IPR035919">
    <property type="entry name" value="EAL_sf"/>
</dbReference>
<evidence type="ECO:0000313" key="3">
    <source>
        <dbReference type="Proteomes" id="UP001501476"/>
    </source>
</evidence>
<dbReference type="PANTHER" id="PTHR33121">
    <property type="entry name" value="CYCLIC DI-GMP PHOSPHODIESTERASE PDEF"/>
    <property type="match status" value="1"/>
</dbReference>
<reference evidence="2 3" key="1">
    <citation type="journal article" date="2019" name="Int. J. Syst. Evol. Microbiol.">
        <title>The Global Catalogue of Microorganisms (GCM) 10K type strain sequencing project: providing services to taxonomists for standard genome sequencing and annotation.</title>
        <authorList>
            <consortium name="The Broad Institute Genomics Platform"/>
            <consortium name="The Broad Institute Genome Sequencing Center for Infectious Disease"/>
            <person name="Wu L."/>
            <person name="Ma J."/>
        </authorList>
    </citation>
    <scope>NUCLEOTIDE SEQUENCE [LARGE SCALE GENOMIC DNA]</scope>
    <source>
        <strain evidence="2 3">JCM 6886</strain>
    </source>
</reference>
<comment type="caution">
    <text evidence="2">The sequence shown here is derived from an EMBL/GenBank/DDBJ whole genome shotgun (WGS) entry which is preliminary data.</text>
</comment>
<dbReference type="Gene3D" id="3.30.450.20">
    <property type="entry name" value="PAS domain"/>
    <property type="match status" value="1"/>
</dbReference>
<dbReference type="SUPFAM" id="SSF141868">
    <property type="entry name" value="EAL domain-like"/>
    <property type="match status" value="1"/>
</dbReference>
<dbReference type="SMART" id="SM00052">
    <property type="entry name" value="EAL"/>
    <property type="match status" value="1"/>
</dbReference>
<dbReference type="Pfam" id="PF00563">
    <property type="entry name" value="EAL"/>
    <property type="match status" value="1"/>
</dbReference>
<proteinExistence type="predicted"/>
<dbReference type="PROSITE" id="PS50883">
    <property type="entry name" value="EAL"/>
    <property type="match status" value="1"/>
</dbReference>
<dbReference type="PANTHER" id="PTHR33121:SF76">
    <property type="entry name" value="SIGNALING PROTEIN"/>
    <property type="match status" value="1"/>
</dbReference>
<name>A0ABN0U181_9GAMM</name>
<protein>
    <submittedName>
        <fullName evidence="2">EAL domain-containing protein</fullName>
    </submittedName>
</protein>
<dbReference type="InterPro" id="IPR001633">
    <property type="entry name" value="EAL_dom"/>
</dbReference>
<organism evidence="2 3">
    <name type="scientific">Methylophaga marina</name>
    <dbReference type="NCBI Taxonomy" id="45495"/>
    <lineage>
        <taxon>Bacteria</taxon>
        <taxon>Pseudomonadati</taxon>
        <taxon>Pseudomonadota</taxon>
        <taxon>Gammaproteobacteria</taxon>
        <taxon>Thiotrichales</taxon>
        <taxon>Piscirickettsiaceae</taxon>
        <taxon>Methylophaga</taxon>
    </lineage>
</organism>
<dbReference type="InterPro" id="IPR050706">
    <property type="entry name" value="Cyclic-di-GMP_PDE-like"/>
</dbReference>
<sequence length="427" mass="48905">MLKRHYRQTRKVQTGMTELSFKEDHYEAAYESLCLRSVFQPIFSIAHRKAVGYEGLVRAADVSGNPVTPQELMRKNTASDQQLILDRTCRLLHACNFSQHPANDAWLFLNLNSQCLISERPDIGFMQTLMRESDLPSRRIVIEILESEIDNRDYLRELITHFRQMGCLIAIDDFGAGHSNFDRIWDLQPDIVKIDRSLVKKAGHSMKVERILTGIVSLIHETGSLVVIEGVETEKEALVAISSNADMVQGFYFAKPKPDLQQEIDFGQAMDKLLHQHQNVRSQYNRKLQQHFRTFELIFEKELDAFKQGASFEDCGHALFDDARAVRCYLLDESGYQIGRSLNSPKYTAKLDIRFTPLLSGVNANWSHRHYHFRAIQNPNMTQISRPYLSVAGSHMCITVSQAVVVSGKTYVFCCDLDWPDEDQPIS</sequence>
<dbReference type="InterPro" id="IPR029151">
    <property type="entry name" value="Sensor-like_sf"/>
</dbReference>
<dbReference type="Gene3D" id="3.20.20.450">
    <property type="entry name" value="EAL domain"/>
    <property type="match status" value="1"/>
</dbReference>
<keyword evidence="3" id="KW-1185">Reference proteome</keyword>
<dbReference type="EMBL" id="BAAADG010000018">
    <property type="protein sequence ID" value="GAA0234966.1"/>
    <property type="molecule type" value="Genomic_DNA"/>
</dbReference>
<gene>
    <name evidence="2" type="ORF">GCM10008964_27910</name>
</gene>
<evidence type="ECO:0000313" key="2">
    <source>
        <dbReference type="EMBL" id="GAA0234966.1"/>
    </source>
</evidence>
<evidence type="ECO:0000259" key="1">
    <source>
        <dbReference type="PROSITE" id="PS50883"/>
    </source>
</evidence>
<feature type="domain" description="EAL" evidence="1">
    <location>
        <begin position="18"/>
        <end position="270"/>
    </location>
</feature>
<dbReference type="Proteomes" id="UP001501476">
    <property type="component" value="Unassembled WGS sequence"/>
</dbReference>